<comment type="caution">
    <text evidence="1">The sequence shown here is derived from an EMBL/GenBank/DDBJ whole genome shotgun (WGS) entry which is preliminary data.</text>
</comment>
<organism evidence="1 2">
    <name type="scientific">Tachysurus vachellii</name>
    <name type="common">Darkbarbel catfish</name>
    <name type="synonym">Pelteobagrus vachellii</name>
    <dbReference type="NCBI Taxonomy" id="175792"/>
    <lineage>
        <taxon>Eukaryota</taxon>
        <taxon>Metazoa</taxon>
        <taxon>Chordata</taxon>
        <taxon>Craniata</taxon>
        <taxon>Vertebrata</taxon>
        <taxon>Euteleostomi</taxon>
        <taxon>Actinopterygii</taxon>
        <taxon>Neopterygii</taxon>
        <taxon>Teleostei</taxon>
        <taxon>Ostariophysi</taxon>
        <taxon>Siluriformes</taxon>
        <taxon>Bagridae</taxon>
        <taxon>Tachysurus</taxon>
    </lineage>
</organism>
<dbReference type="AlphaFoldDB" id="A0AA88M0G6"/>
<dbReference type="Proteomes" id="UP001187315">
    <property type="component" value="Unassembled WGS sequence"/>
</dbReference>
<dbReference type="EMBL" id="JAVHJS010000019">
    <property type="protein sequence ID" value="KAK2827761.1"/>
    <property type="molecule type" value="Genomic_DNA"/>
</dbReference>
<evidence type="ECO:0000313" key="1">
    <source>
        <dbReference type="EMBL" id="KAK2827761.1"/>
    </source>
</evidence>
<evidence type="ECO:0000313" key="2">
    <source>
        <dbReference type="Proteomes" id="UP001187315"/>
    </source>
</evidence>
<protein>
    <submittedName>
        <fullName evidence="1">Uncharacterized protein</fullName>
    </submittedName>
</protein>
<gene>
    <name evidence="1" type="ORF">Q7C36_018687</name>
</gene>
<sequence length="406" mass="46343">MASKPVSAGSKRPRDPSVQGLKVKFLINIPLKVDSVDQALRRYGYLLEKLPEGFRKEDKDKKVLEDVAVIFGMNGKYTPELEGVLKTIKKTLDSFNPNYAHIKHSVITYTWGKDGTIAQDNPDCVPYQDIREYLKNNDATKKLVEELREKDPNCLVYFSFVDSDTVNFNSIYSEYIQIVQEELRKDSVPPTVMSTGYEVNRNSEHHIATWLDRMTRVAVAEVNPLLTYYPEPNFCVLVQQGCDTITESFIKPKRNKKQRNMESGVLISQIKERGKIKAVFSDKEPIHIAVPERFKLSGKGLKTGQSALQEMIFAICTYANGELTNARVYNKQQPDTVTQGKLPKGIAGINRAFIIKLYNCKDDKEFEELAKKNPFDIDGEVATSLVEAIRAAREYRKFLYEFEKKL</sequence>
<accession>A0AA88M0G6</accession>
<keyword evidence="2" id="KW-1185">Reference proteome</keyword>
<name>A0AA88M0G6_TACVA</name>
<reference evidence="1" key="1">
    <citation type="submission" date="2023-08" db="EMBL/GenBank/DDBJ databases">
        <title>Pelteobagrus vachellii genome.</title>
        <authorList>
            <person name="Liu H."/>
        </authorList>
    </citation>
    <scope>NUCLEOTIDE SEQUENCE</scope>
    <source>
        <strain evidence="1">PRFRI_2022a</strain>
        <tissue evidence="1">Muscle</tissue>
    </source>
</reference>
<proteinExistence type="predicted"/>